<dbReference type="EMBL" id="RWJN01000670">
    <property type="protein sequence ID" value="TCD60051.1"/>
    <property type="molecule type" value="Genomic_DNA"/>
</dbReference>
<dbReference type="OrthoDB" id="2658103at2759"/>
<comment type="caution">
    <text evidence="1">The sequence shown here is derived from an EMBL/GenBank/DDBJ whole genome shotgun (WGS) entry which is preliminary data.</text>
</comment>
<evidence type="ECO:0000313" key="1">
    <source>
        <dbReference type="EMBL" id="TCD60051.1"/>
    </source>
</evidence>
<dbReference type="Gene3D" id="3.60.130.30">
    <property type="match status" value="1"/>
</dbReference>
<dbReference type="Proteomes" id="UP000292702">
    <property type="component" value="Unassembled WGS sequence"/>
</dbReference>
<accession>A0A4R0R068</accession>
<proteinExistence type="predicted"/>
<keyword evidence="2" id="KW-1185">Reference proteome</keyword>
<sequence>MARIKDPKISVRARAQRFLQGIAKRLHWNTGVDLEEAIPKGSPIALPQSELTDEFLIREYAGISDVEAATPGAINRAKAKAAKRQRDDIEETDRYFRRAEKKKTVNGTIITADVSLDELRKREHSEKYFEEAKAKAAEIVAPEWPTQDRSCVVKDKDGNVMLVYLSWHWATQRGRIKTYTSGPKKGERIIIWDGIPKRFLTRFQHDMQDLFSRCTVPWFNDGEKERHPDDGPLMRWQWVGDDGWYYEHKYLCHHFEQWEEQAKATLQRSKPSSDLRGKTEEEFLFNVSKLYNDHLITSLIEAWVLRWFPDEHKKLKESFENGHWVSTEYPAYAKKSGIFLGRVTLWKLQTSLHRDAKDVLCVIFCCGKFQGGELILPDIGLKFRYEPGTVVIFYSQALYHMINTWEPLRREHDDPFTSGRISRVYTTWVPTDEKLRGPDGANKAHKYWLPTTEGYKD</sequence>
<reference evidence="1 2" key="1">
    <citation type="submission" date="2018-11" db="EMBL/GenBank/DDBJ databases">
        <title>Genome assembly of Steccherinum ochraceum LE-BIN_3174, the white-rot fungus of the Steccherinaceae family (The Residual Polyporoid clade, Polyporales, Basidiomycota).</title>
        <authorList>
            <person name="Fedorova T.V."/>
            <person name="Glazunova O.A."/>
            <person name="Landesman E.O."/>
            <person name="Moiseenko K.V."/>
            <person name="Psurtseva N.V."/>
            <person name="Savinova O.S."/>
            <person name="Shakhova N.V."/>
            <person name="Tyazhelova T.V."/>
            <person name="Vasina D.V."/>
        </authorList>
    </citation>
    <scope>NUCLEOTIDE SEQUENCE [LARGE SCALE GENOMIC DNA]</scope>
    <source>
        <strain evidence="1 2">LE-BIN_3174</strain>
    </source>
</reference>
<protein>
    <submittedName>
        <fullName evidence="1">Uncharacterized protein</fullName>
    </submittedName>
</protein>
<evidence type="ECO:0000313" key="2">
    <source>
        <dbReference type="Proteomes" id="UP000292702"/>
    </source>
</evidence>
<organism evidence="1 2">
    <name type="scientific">Steccherinum ochraceum</name>
    <dbReference type="NCBI Taxonomy" id="92696"/>
    <lineage>
        <taxon>Eukaryota</taxon>
        <taxon>Fungi</taxon>
        <taxon>Dikarya</taxon>
        <taxon>Basidiomycota</taxon>
        <taxon>Agaricomycotina</taxon>
        <taxon>Agaricomycetes</taxon>
        <taxon>Polyporales</taxon>
        <taxon>Steccherinaceae</taxon>
        <taxon>Steccherinum</taxon>
    </lineage>
</organism>
<dbReference type="AlphaFoldDB" id="A0A4R0R068"/>
<name>A0A4R0R068_9APHY</name>
<gene>
    <name evidence="1" type="ORF">EIP91_010838</name>
</gene>